<dbReference type="InterPro" id="IPR036249">
    <property type="entry name" value="Thioredoxin-like_sf"/>
</dbReference>
<name>A0ABU4HM00_9ACTN</name>
<reference evidence="4 5" key="2">
    <citation type="submission" date="2023-10" db="EMBL/GenBank/DDBJ databases">
        <authorList>
            <person name="Han X.F."/>
        </authorList>
    </citation>
    <scope>NUCLEOTIDE SEQUENCE [LARGE SCALE GENOMIC DNA]</scope>
    <source>
        <strain evidence="4 5">KCTC 39840</strain>
    </source>
</reference>
<dbReference type="PROSITE" id="PS51352">
    <property type="entry name" value="THIOREDOXIN_2"/>
    <property type="match status" value="1"/>
</dbReference>
<evidence type="ECO:0000313" key="4">
    <source>
        <dbReference type="EMBL" id="MDW5594326.1"/>
    </source>
</evidence>
<dbReference type="RefSeq" id="WP_318596597.1">
    <property type="nucleotide sequence ID" value="NZ_JAWSTH010000015.1"/>
</dbReference>
<evidence type="ECO:0000256" key="2">
    <source>
        <dbReference type="SAM" id="SignalP"/>
    </source>
</evidence>
<protein>
    <recommendedName>
        <fullName evidence="3">Thioredoxin domain-containing protein</fullName>
    </recommendedName>
</protein>
<comment type="caution">
    <text evidence="4">The sequence shown here is derived from an EMBL/GenBank/DDBJ whole genome shotgun (WGS) entry which is preliminary data.</text>
</comment>
<proteinExistence type="predicted"/>
<sequence length="346" mass="36256">MRSPHSSSLALACAALLLLAGCGSGEEGGGATSPNARPAPASSPQIASAADPVASEFPQPEGRTLQQLADTLEPGPEVGLASSVYTPGINRLAFGLIDAENKFVYGRTAVYVARKPTAKASGPFPAPADSLEVRTAFRSQTSNSTPGELKAIYHAEVDLPQPGRWFILTVTRLGGRLYGATADVRVSARSDIPGVGDPAPKVETPTLASVGNDVSKIDTRTPPSEMHREDLRDVLGRKPVALLFATPALCQSRVCGPVADIGAQLQAAYGDKVEFIHNEVYVDNDPRKGLRPQLTAFGLRTEPWLFTIDADGRVAARLEGAFGIEEYREAVEAAIRGADASGAAGS</sequence>
<reference evidence="5" key="1">
    <citation type="submission" date="2023-07" db="EMBL/GenBank/DDBJ databases">
        <title>Conexibacter stalactiti sp. nov., isolated from stalactites in a lava cave and emended description of the genus Conexibacter.</title>
        <authorList>
            <person name="Lee S.D."/>
        </authorList>
    </citation>
    <scope>NUCLEOTIDE SEQUENCE [LARGE SCALE GENOMIC DNA]</scope>
    <source>
        <strain evidence="5">KCTC 39840</strain>
    </source>
</reference>
<feature type="domain" description="Thioredoxin" evidence="3">
    <location>
        <begin position="193"/>
        <end position="336"/>
    </location>
</feature>
<dbReference type="SUPFAM" id="SSF52833">
    <property type="entry name" value="Thioredoxin-like"/>
    <property type="match status" value="1"/>
</dbReference>
<feature type="signal peptide" evidence="2">
    <location>
        <begin position="1"/>
        <end position="25"/>
    </location>
</feature>
<dbReference type="EMBL" id="JAWSTH010000015">
    <property type="protein sequence ID" value="MDW5594326.1"/>
    <property type="molecule type" value="Genomic_DNA"/>
</dbReference>
<keyword evidence="2" id="KW-0732">Signal</keyword>
<organism evidence="4 5">
    <name type="scientific">Conexibacter stalactiti</name>
    <dbReference type="NCBI Taxonomy" id="1940611"/>
    <lineage>
        <taxon>Bacteria</taxon>
        <taxon>Bacillati</taxon>
        <taxon>Actinomycetota</taxon>
        <taxon>Thermoleophilia</taxon>
        <taxon>Solirubrobacterales</taxon>
        <taxon>Conexibacteraceae</taxon>
        <taxon>Conexibacter</taxon>
    </lineage>
</organism>
<evidence type="ECO:0000259" key="3">
    <source>
        <dbReference type="PROSITE" id="PS51352"/>
    </source>
</evidence>
<dbReference type="PROSITE" id="PS51257">
    <property type="entry name" value="PROKAR_LIPOPROTEIN"/>
    <property type="match status" value="1"/>
</dbReference>
<feature type="region of interest" description="Disordered" evidence="1">
    <location>
        <begin position="26"/>
        <end position="58"/>
    </location>
</feature>
<feature type="compositionally biased region" description="Low complexity" evidence="1">
    <location>
        <begin position="32"/>
        <end position="50"/>
    </location>
</feature>
<accession>A0ABU4HM00</accession>
<keyword evidence="5" id="KW-1185">Reference proteome</keyword>
<evidence type="ECO:0000256" key="1">
    <source>
        <dbReference type="SAM" id="MobiDB-lite"/>
    </source>
</evidence>
<dbReference type="Proteomes" id="UP001284601">
    <property type="component" value="Unassembled WGS sequence"/>
</dbReference>
<evidence type="ECO:0000313" key="5">
    <source>
        <dbReference type="Proteomes" id="UP001284601"/>
    </source>
</evidence>
<feature type="chain" id="PRO_5046983726" description="Thioredoxin domain-containing protein" evidence="2">
    <location>
        <begin position="26"/>
        <end position="346"/>
    </location>
</feature>
<dbReference type="InterPro" id="IPR013766">
    <property type="entry name" value="Thioredoxin_domain"/>
</dbReference>
<gene>
    <name evidence="4" type="ORF">R7226_08265</name>
</gene>